<dbReference type="PROSITE" id="PS00372">
    <property type="entry name" value="PTS_EIIA_TYPE_2_HIS"/>
    <property type="match status" value="1"/>
</dbReference>
<gene>
    <name evidence="2" type="ORF">RHABOEDO_001530</name>
</gene>
<dbReference type="Pfam" id="PF00359">
    <property type="entry name" value="PTS_EIIA_2"/>
    <property type="match status" value="1"/>
</dbReference>
<dbReference type="CDD" id="cd00211">
    <property type="entry name" value="PTS_IIA_fru"/>
    <property type="match status" value="1"/>
</dbReference>
<proteinExistence type="predicted"/>
<reference evidence="2 3" key="1">
    <citation type="journal article" date="2022" name="bioRxiv">
        <title>Ecology and evolution of chlamydial symbionts of arthropods.</title>
        <authorList>
            <person name="Halter T."/>
            <person name="Koestlbacher S."/>
            <person name="Collingro A."/>
            <person name="Sixt B.S."/>
            <person name="Toenshoff E.R."/>
            <person name="Hendrickx F."/>
            <person name="Kostanjsek R."/>
            <person name="Horn M."/>
        </authorList>
    </citation>
    <scope>NUCLEOTIDE SEQUENCE [LARGE SCALE GENOMIC DNA]</scope>
    <source>
        <strain evidence="2">W744xW776</strain>
    </source>
</reference>
<keyword evidence="3" id="KW-1185">Reference proteome</keyword>
<organism evidence="2 3">
    <name type="scientific">Candidatus Rhabdochlamydia oedothoracis</name>
    <dbReference type="NCBI Taxonomy" id="2720720"/>
    <lineage>
        <taxon>Bacteria</taxon>
        <taxon>Pseudomonadati</taxon>
        <taxon>Chlamydiota</taxon>
        <taxon>Chlamydiia</taxon>
        <taxon>Parachlamydiales</taxon>
        <taxon>Candidatus Rhabdochlamydiaceae</taxon>
        <taxon>Candidatus Rhabdochlamydia</taxon>
    </lineage>
</organism>
<dbReference type="Gene3D" id="3.40.930.10">
    <property type="entry name" value="Mannitol-specific EII, Chain A"/>
    <property type="match status" value="1"/>
</dbReference>
<dbReference type="InterPro" id="IPR002178">
    <property type="entry name" value="PTS_EIIA_type-2_dom"/>
</dbReference>
<dbReference type="Proteomes" id="UP000826014">
    <property type="component" value="Chromosome"/>
</dbReference>
<name>A0ABX8V1W3_9BACT</name>
<dbReference type="SUPFAM" id="SSF55804">
    <property type="entry name" value="Phoshotransferase/anion transport protein"/>
    <property type="match status" value="1"/>
</dbReference>
<dbReference type="EMBL" id="CP075587">
    <property type="protein sequence ID" value="QYF49230.1"/>
    <property type="molecule type" value="Genomic_DNA"/>
</dbReference>
<evidence type="ECO:0000313" key="2">
    <source>
        <dbReference type="EMBL" id="QYF49230.1"/>
    </source>
</evidence>
<evidence type="ECO:0000313" key="3">
    <source>
        <dbReference type="Proteomes" id="UP000826014"/>
    </source>
</evidence>
<accession>A0ABX8V1W3</accession>
<dbReference type="PANTHER" id="PTHR47738:SF2">
    <property type="entry name" value="PTS SYSTEM FRUCTOSE-LIKE EIIA COMPONENT"/>
    <property type="match status" value="1"/>
</dbReference>
<dbReference type="InterPro" id="IPR051541">
    <property type="entry name" value="PTS_SugarTrans_NitroReg"/>
</dbReference>
<dbReference type="PANTHER" id="PTHR47738">
    <property type="entry name" value="PTS SYSTEM FRUCTOSE-LIKE EIIA COMPONENT-RELATED"/>
    <property type="match status" value="1"/>
</dbReference>
<dbReference type="InterPro" id="IPR016152">
    <property type="entry name" value="PTrfase/Anion_transptr"/>
</dbReference>
<feature type="domain" description="PTS EIIA type-2" evidence="1">
    <location>
        <begin position="33"/>
        <end position="178"/>
    </location>
</feature>
<dbReference type="PROSITE" id="PS51094">
    <property type="entry name" value="PTS_EIIA_TYPE_2"/>
    <property type="match status" value="1"/>
</dbReference>
<evidence type="ECO:0000259" key="1">
    <source>
        <dbReference type="PROSITE" id="PS51094"/>
    </source>
</evidence>
<sequence length="178" mass="20341">MGLAILARINHQISLGFSDLRNFFKRDSTLAISDYLNEDLVLFMQANNRDDALNRLVSLLEEKKKLQDSKRFYQAILEREKIVPTAIGLGVAVPHAKLHSYKDFFIAVGIQVQHGLEWDALDGIAVQLIFMIGGPDNRQTEYLRILSHLTMAVKNKERRKKLLKCHCAKEVIEMFNGC</sequence>
<protein>
    <submittedName>
        <fullName evidence="2">PTS system fructose-specific EIIABC component</fullName>
    </submittedName>
</protein>